<reference evidence="7" key="1">
    <citation type="submission" date="2014-08" db="EMBL/GenBank/DDBJ databases">
        <title>Coriobacteriaceae sp. complete genome.</title>
        <authorList>
            <person name="Looft T."/>
            <person name="Bayles D.O."/>
            <person name="Stanton T.B."/>
        </authorList>
    </citation>
    <scope>NUCLEOTIDE SEQUENCE [LARGE SCALE GENOMIC DNA]</scope>
    <source>
        <strain evidence="7">68-1-3</strain>
    </source>
</reference>
<dbReference type="EMBL" id="CP009302">
    <property type="protein sequence ID" value="AJC12562.1"/>
    <property type="molecule type" value="Genomic_DNA"/>
</dbReference>
<keyword evidence="4" id="KW-0472">Membrane</keyword>
<feature type="transmembrane region" description="Helical" evidence="4">
    <location>
        <begin position="205"/>
        <end position="223"/>
    </location>
</feature>
<keyword evidence="4" id="KW-1133">Transmembrane helix</keyword>
<dbReference type="InterPro" id="IPR036259">
    <property type="entry name" value="MFS_trans_sf"/>
</dbReference>
<evidence type="ECO:0000313" key="7">
    <source>
        <dbReference type="Proteomes" id="UP000031121"/>
    </source>
</evidence>
<feature type="transmembrane region" description="Helical" evidence="4">
    <location>
        <begin position="290"/>
        <end position="311"/>
    </location>
</feature>
<sequence>MARAEGDRSLFLPLFWRNTVAFACIQLCFLLLDTFVLSQAAFLDKGLVHAVSRGTEGLGLLAFGVLATFRPRMLRMYTLEKLFVAIGVLAAILFPLAIWTYDATLVLVAMTLFSLGVGWIAVSCGVVVSRMREDQLAACVTVSLVASFSVSFLCWISPVAVAIFLCLISPAVCFSLIRAEAISMFEEARAGEAPADLAITQPSTFIPLVSQVFVALFLFKFMFGASLRLGNGDGGAPFTAAISIPVVVFLAVYGLLGPRKAKTDQLIRIAVVVMVSGLVLLPIAQPSVRYLCAALVSAGSGILDLVIYYLLLTMANRNRHNAVSVMAWGIGLISVGTALGSFLGAFINRTTRQNPESLTLICGALIVILVGYTLLHLVDFSFRKLIDSVVQAVEESPERLVSTAEDFEERCRAIAQEGELSPRESEVFLLLARGRNREHIEEQLVISRNTVKAHVKHIYSKLGIHSQQELIDLIEARGA</sequence>
<dbReference type="Pfam" id="PF00196">
    <property type="entry name" value="GerE"/>
    <property type="match status" value="1"/>
</dbReference>
<keyword evidence="1" id="KW-0805">Transcription regulation</keyword>
<dbReference type="AlphaFoldDB" id="A0A0A8BBR8"/>
<dbReference type="PROSITE" id="PS50043">
    <property type="entry name" value="HTH_LUXR_2"/>
    <property type="match status" value="1"/>
</dbReference>
<dbReference type="KEGG" id="cbac:JI75_07730"/>
<keyword evidence="7" id="KW-1185">Reference proteome</keyword>
<feature type="transmembrane region" description="Helical" evidence="4">
    <location>
        <begin position="135"/>
        <end position="153"/>
    </location>
</feature>
<feature type="transmembrane region" description="Helical" evidence="4">
    <location>
        <begin position="82"/>
        <end position="101"/>
    </location>
</feature>
<dbReference type="Gene3D" id="1.10.10.10">
    <property type="entry name" value="Winged helix-like DNA-binding domain superfamily/Winged helix DNA-binding domain"/>
    <property type="match status" value="1"/>
</dbReference>
<dbReference type="HOGENOM" id="CLU_027066_3_0_11"/>
<keyword evidence="3" id="KW-0804">Transcription</keyword>
<feature type="domain" description="HTH luxR-type" evidence="5">
    <location>
        <begin position="413"/>
        <end position="478"/>
    </location>
</feature>
<dbReference type="PANTHER" id="PTHR44688">
    <property type="entry name" value="DNA-BINDING TRANSCRIPTIONAL ACTIVATOR DEVR_DOSR"/>
    <property type="match status" value="1"/>
</dbReference>
<evidence type="ECO:0000256" key="3">
    <source>
        <dbReference type="ARBA" id="ARBA00023163"/>
    </source>
</evidence>
<dbReference type="SUPFAM" id="SSF103473">
    <property type="entry name" value="MFS general substrate transporter"/>
    <property type="match status" value="1"/>
</dbReference>
<evidence type="ECO:0000313" key="6">
    <source>
        <dbReference type="EMBL" id="AJC12562.1"/>
    </source>
</evidence>
<accession>A0A0A8BBR8</accession>
<feature type="transmembrane region" description="Helical" evidence="4">
    <location>
        <begin position="159"/>
        <end position="177"/>
    </location>
</feature>
<dbReference type="Proteomes" id="UP000031121">
    <property type="component" value="Chromosome"/>
</dbReference>
<evidence type="ECO:0000256" key="1">
    <source>
        <dbReference type="ARBA" id="ARBA00023015"/>
    </source>
</evidence>
<name>A0A0A8BBR8_9ACTN</name>
<organism evidence="6 7">
    <name type="scientific">Berryella intestinalis</name>
    <dbReference type="NCBI Taxonomy" id="1531429"/>
    <lineage>
        <taxon>Bacteria</taxon>
        <taxon>Bacillati</taxon>
        <taxon>Actinomycetota</taxon>
        <taxon>Coriobacteriia</taxon>
        <taxon>Eggerthellales</taxon>
        <taxon>Eggerthellaceae</taxon>
        <taxon>Berryella</taxon>
    </lineage>
</organism>
<keyword evidence="4" id="KW-0812">Transmembrane</keyword>
<feature type="transmembrane region" description="Helical" evidence="4">
    <location>
        <begin position="50"/>
        <end position="70"/>
    </location>
</feature>
<feature type="transmembrane region" description="Helical" evidence="4">
    <location>
        <begin position="358"/>
        <end position="378"/>
    </location>
</feature>
<dbReference type="CDD" id="cd06170">
    <property type="entry name" value="LuxR_C_like"/>
    <property type="match status" value="1"/>
</dbReference>
<dbReference type="PANTHER" id="PTHR44688:SF16">
    <property type="entry name" value="DNA-BINDING TRANSCRIPTIONAL ACTIVATOR DEVR_DOSR"/>
    <property type="match status" value="1"/>
</dbReference>
<dbReference type="GO" id="GO:0003677">
    <property type="term" value="F:DNA binding"/>
    <property type="evidence" value="ECO:0007669"/>
    <property type="project" value="UniProtKB-KW"/>
</dbReference>
<evidence type="ECO:0000256" key="4">
    <source>
        <dbReference type="SAM" id="Phobius"/>
    </source>
</evidence>
<reference evidence="6 7" key="2">
    <citation type="journal article" date="2015" name="Genome Announc.">
        <title>Complete Genome Sequence of Coriobacteriaceae Strain 68-1-3, a Novel Mucus-Degrading Isolate from the Swine Intestinal Tract.</title>
        <authorList>
            <person name="Looft T."/>
            <person name="Bayles D.O."/>
            <person name="Alt D.P."/>
            <person name="Stanton T.B."/>
        </authorList>
    </citation>
    <scope>NUCLEOTIDE SEQUENCE [LARGE SCALE GENOMIC DNA]</scope>
    <source>
        <strain evidence="6 7">68-1-3</strain>
    </source>
</reference>
<protein>
    <recommendedName>
        <fullName evidence="5">HTH luxR-type domain-containing protein</fullName>
    </recommendedName>
</protein>
<keyword evidence="2" id="KW-0238">DNA-binding</keyword>
<dbReference type="InterPro" id="IPR000792">
    <property type="entry name" value="Tscrpt_reg_LuxR_C"/>
</dbReference>
<feature type="transmembrane region" description="Helical" evidence="4">
    <location>
        <begin position="266"/>
        <end position="284"/>
    </location>
</feature>
<feature type="transmembrane region" description="Helical" evidence="4">
    <location>
        <begin position="235"/>
        <end position="254"/>
    </location>
</feature>
<dbReference type="PRINTS" id="PR00038">
    <property type="entry name" value="HTHLUXR"/>
</dbReference>
<dbReference type="SUPFAM" id="SSF46894">
    <property type="entry name" value="C-terminal effector domain of the bipartite response regulators"/>
    <property type="match status" value="1"/>
</dbReference>
<gene>
    <name evidence="6" type="ORF">JI75_07730</name>
</gene>
<dbReference type="SMART" id="SM00421">
    <property type="entry name" value="HTH_LUXR"/>
    <property type="match status" value="1"/>
</dbReference>
<feature type="transmembrane region" description="Helical" evidence="4">
    <location>
        <begin position="323"/>
        <end position="346"/>
    </location>
</feature>
<evidence type="ECO:0000259" key="5">
    <source>
        <dbReference type="PROSITE" id="PS50043"/>
    </source>
</evidence>
<evidence type="ECO:0000256" key="2">
    <source>
        <dbReference type="ARBA" id="ARBA00023125"/>
    </source>
</evidence>
<dbReference type="STRING" id="1531429.JI75_07730"/>
<dbReference type="InterPro" id="IPR016032">
    <property type="entry name" value="Sig_transdc_resp-reg_C-effctor"/>
</dbReference>
<dbReference type="InterPro" id="IPR036388">
    <property type="entry name" value="WH-like_DNA-bd_sf"/>
</dbReference>
<dbReference type="GO" id="GO:0006355">
    <property type="term" value="P:regulation of DNA-templated transcription"/>
    <property type="evidence" value="ECO:0007669"/>
    <property type="project" value="InterPro"/>
</dbReference>
<feature type="transmembrane region" description="Helical" evidence="4">
    <location>
        <begin position="107"/>
        <end position="128"/>
    </location>
</feature>
<proteinExistence type="predicted"/>